<accession>A0ABX8VCE7</accession>
<feature type="region of interest" description="Disordered" evidence="1">
    <location>
        <begin position="62"/>
        <end position="82"/>
    </location>
</feature>
<dbReference type="Proteomes" id="UP000825367">
    <property type="component" value="Chromosome"/>
</dbReference>
<organism evidence="2 3">
    <name type="scientific">Mycolicibacterium pallens</name>
    <dbReference type="NCBI Taxonomy" id="370524"/>
    <lineage>
        <taxon>Bacteria</taxon>
        <taxon>Bacillati</taxon>
        <taxon>Actinomycetota</taxon>
        <taxon>Actinomycetes</taxon>
        <taxon>Mycobacteriales</taxon>
        <taxon>Mycobacteriaceae</taxon>
        <taxon>Mycolicibacterium</taxon>
    </lineage>
</organism>
<evidence type="ECO:0000313" key="3">
    <source>
        <dbReference type="Proteomes" id="UP000825367"/>
    </source>
</evidence>
<proteinExistence type="predicted"/>
<name>A0ABX8VCE7_9MYCO</name>
<dbReference type="RefSeq" id="WP_220045708.1">
    <property type="nucleotide sequence ID" value="NZ_BAAAVX010000008.1"/>
</dbReference>
<evidence type="ECO:0000256" key="1">
    <source>
        <dbReference type="SAM" id="MobiDB-lite"/>
    </source>
</evidence>
<protein>
    <submittedName>
        <fullName evidence="2">Uncharacterized protein</fullName>
    </submittedName>
</protein>
<dbReference type="EMBL" id="CP080333">
    <property type="protein sequence ID" value="QYL15461.1"/>
    <property type="molecule type" value="Genomic_DNA"/>
</dbReference>
<reference evidence="2 3" key="1">
    <citation type="submission" date="2021-07" db="EMBL/GenBank/DDBJ databases">
        <title>Whole genome sequencing of non-tuberculosis mycobacteria type-strains.</title>
        <authorList>
            <person name="Igarashi Y."/>
            <person name="Osugi A."/>
            <person name="Mitarai S."/>
        </authorList>
    </citation>
    <scope>NUCLEOTIDE SEQUENCE [LARGE SCALE GENOMIC DNA]</scope>
    <source>
        <strain evidence="2 3">JCM 16370</strain>
    </source>
</reference>
<sequence length="100" mass="10086">MVNQQKARRASGSRLKAFGTIVGFGAVLAAAAITLAQHDNSVDRGNVPGGVGVLVASGNHNSTFDPPNVPGMNMGGTVVSTTPTDVLPVEKAVPQVKAGH</sequence>
<keyword evidence="3" id="KW-1185">Reference proteome</keyword>
<evidence type="ECO:0000313" key="2">
    <source>
        <dbReference type="EMBL" id="QYL15461.1"/>
    </source>
</evidence>
<gene>
    <name evidence="2" type="ORF">K0O64_20435</name>
</gene>